<proteinExistence type="predicted"/>
<reference evidence="3 4" key="1">
    <citation type="submission" date="2017-04" db="EMBL/GenBank/DDBJ databases">
        <title>Function of individual gut microbiota members based on whole genome sequencing of pure cultures obtained from chicken caecum.</title>
        <authorList>
            <person name="Medvecky M."/>
            <person name="Cejkova D."/>
            <person name="Polansky O."/>
            <person name="Karasova D."/>
            <person name="Kubasova T."/>
            <person name="Cizek A."/>
            <person name="Rychlik I."/>
        </authorList>
    </citation>
    <scope>NUCLEOTIDE SEQUENCE [LARGE SCALE GENOMIC DNA]</scope>
    <source>
        <strain evidence="3">An101</strain>
        <strain evidence="4">An115</strain>
    </source>
</reference>
<evidence type="ECO:0000313" key="1">
    <source>
        <dbReference type="EMBL" id="OUQ58258.1"/>
    </source>
</evidence>
<dbReference type="EMBL" id="NFLZ01000017">
    <property type="protein sequence ID" value="OUQ75512.1"/>
    <property type="molecule type" value="Genomic_DNA"/>
</dbReference>
<keyword evidence="4" id="KW-1185">Reference proteome</keyword>
<reference evidence="2" key="2">
    <citation type="journal article" date="2018" name="BMC Genomics">
        <title>Whole genome sequencing and function prediction of 133 gut anaerobes isolated from chicken caecum in pure cultures.</title>
        <authorList>
            <person name="Medvecky M."/>
            <person name="Cejkova D."/>
            <person name="Polansky O."/>
            <person name="Karasova D."/>
            <person name="Kubasova T."/>
            <person name="Cizek A."/>
            <person name="Rychlik I."/>
        </authorList>
    </citation>
    <scope>NUCLEOTIDE SEQUENCE</scope>
    <source>
        <strain evidence="2">An101</strain>
        <strain evidence="1">An115</strain>
    </source>
</reference>
<dbReference type="EMBL" id="NFLS01000001">
    <property type="protein sequence ID" value="OUQ58258.1"/>
    <property type="molecule type" value="Genomic_DNA"/>
</dbReference>
<name>A0A1Y4ULG9_9LACO</name>
<evidence type="ECO:0000313" key="3">
    <source>
        <dbReference type="Proteomes" id="UP000195859"/>
    </source>
</evidence>
<accession>A0A1Y4ULG9</accession>
<gene>
    <name evidence="2" type="ORF">B5E44_07050</name>
    <name evidence="1" type="ORF">B5E59_00635</name>
</gene>
<organism evidence="2 3">
    <name type="scientific">Lactobacillus gallinarum</name>
    <dbReference type="NCBI Taxonomy" id="52242"/>
    <lineage>
        <taxon>Bacteria</taxon>
        <taxon>Bacillati</taxon>
        <taxon>Bacillota</taxon>
        <taxon>Bacilli</taxon>
        <taxon>Lactobacillales</taxon>
        <taxon>Lactobacillaceae</taxon>
        <taxon>Lactobacillus</taxon>
    </lineage>
</organism>
<sequence>MNIDEFKEKLEEINPFLAVISNEGKVKQIIYDRGSIVPRLHYYVIFDIDVGWQCGAQNLLSDHEREQLQHLLVENGLFLNEDNLFNTVNTTEGDDDITTEKSDNNKFIEYTNYLADTLQEKNLAYGDSFTKTMDNWGLEALGIRLSDKLSRIASLVKQGKLKENDESLEDTLLDLAGYAVLGIKYLKEHKDELNAK</sequence>
<evidence type="ECO:0000313" key="4">
    <source>
        <dbReference type="Proteomes" id="UP000196293"/>
    </source>
</evidence>
<protein>
    <submittedName>
        <fullName evidence="2">Uncharacterized protein</fullName>
    </submittedName>
</protein>
<dbReference type="Proteomes" id="UP000196293">
    <property type="component" value="Unassembled WGS sequence"/>
</dbReference>
<dbReference type="RefSeq" id="WP_087175695.1">
    <property type="nucleotide sequence ID" value="NZ_NFLS01000001.1"/>
</dbReference>
<dbReference type="AlphaFoldDB" id="A0A1Y4ULG9"/>
<comment type="caution">
    <text evidence="2">The sequence shown here is derived from an EMBL/GenBank/DDBJ whole genome shotgun (WGS) entry which is preliminary data.</text>
</comment>
<evidence type="ECO:0000313" key="2">
    <source>
        <dbReference type="EMBL" id="OUQ75512.1"/>
    </source>
</evidence>
<dbReference type="Proteomes" id="UP000195859">
    <property type="component" value="Unassembled WGS sequence"/>
</dbReference>